<reference evidence="1" key="1">
    <citation type="thesis" date="2020" institute="ProQuest LLC" country="789 East Eisenhower Parkway, Ann Arbor, MI, USA">
        <title>Comparative Genomics and Chromosome Evolution.</title>
        <authorList>
            <person name="Mudd A.B."/>
        </authorList>
    </citation>
    <scope>NUCLEOTIDE SEQUENCE</scope>
    <source>
        <strain evidence="1">237g6f4</strain>
        <tissue evidence="1">Blood</tissue>
    </source>
</reference>
<proteinExistence type="predicted"/>
<organism evidence="1 2">
    <name type="scientific">Engystomops pustulosus</name>
    <name type="common">Tungara frog</name>
    <name type="synonym">Physalaemus pustulosus</name>
    <dbReference type="NCBI Taxonomy" id="76066"/>
    <lineage>
        <taxon>Eukaryota</taxon>
        <taxon>Metazoa</taxon>
        <taxon>Chordata</taxon>
        <taxon>Craniata</taxon>
        <taxon>Vertebrata</taxon>
        <taxon>Euteleostomi</taxon>
        <taxon>Amphibia</taxon>
        <taxon>Batrachia</taxon>
        <taxon>Anura</taxon>
        <taxon>Neobatrachia</taxon>
        <taxon>Hyloidea</taxon>
        <taxon>Leptodactylidae</taxon>
        <taxon>Leiuperinae</taxon>
        <taxon>Engystomops</taxon>
    </lineage>
</organism>
<dbReference type="EMBL" id="WNYA01000005">
    <property type="protein sequence ID" value="KAG8570280.1"/>
    <property type="molecule type" value="Genomic_DNA"/>
</dbReference>
<evidence type="ECO:0000313" key="1">
    <source>
        <dbReference type="EMBL" id="KAG8570280.1"/>
    </source>
</evidence>
<accession>A0AAV7BCF8</accession>
<keyword evidence="2" id="KW-1185">Reference proteome</keyword>
<evidence type="ECO:0000313" key="2">
    <source>
        <dbReference type="Proteomes" id="UP000824782"/>
    </source>
</evidence>
<name>A0AAV7BCF8_ENGPU</name>
<dbReference type="Proteomes" id="UP000824782">
    <property type="component" value="Unassembled WGS sequence"/>
</dbReference>
<comment type="caution">
    <text evidence="1">The sequence shown here is derived from an EMBL/GenBank/DDBJ whole genome shotgun (WGS) entry which is preliminary data.</text>
</comment>
<dbReference type="AlphaFoldDB" id="A0AAV7BCF8"/>
<sequence>MNSVLADLHYKTQLMEDPFSRFVKLVVSLLQKRLNKMCRMLEYKCGYLCVAQLKSMGHIYQTFRDFLRLFKVLVLICDYFLRLKQSPFKVRHCLVFCTDPRVIT</sequence>
<protein>
    <submittedName>
        <fullName evidence="1">Uncharacterized protein</fullName>
    </submittedName>
</protein>
<gene>
    <name evidence="1" type="ORF">GDO81_011189</name>
</gene>